<gene>
    <name evidence="1" type="ORF">M1B35_24850</name>
</gene>
<evidence type="ECO:0000313" key="1">
    <source>
        <dbReference type="EMBL" id="MCK9817269.1"/>
    </source>
</evidence>
<dbReference type="EMBL" id="JALQCX010000051">
    <property type="protein sequence ID" value="MCK9817269.1"/>
    <property type="molecule type" value="Genomic_DNA"/>
</dbReference>
<reference evidence="1 2" key="2">
    <citation type="journal article" date="2023" name="Plant Pathol.">
        <title>Dismantling and reorganizing Pseudomonas marginalis sensu#lato.</title>
        <authorList>
            <person name="Sawada H."/>
            <person name="Fujikawa T."/>
            <person name="Satou M."/>
        </authorList>
    </citation>
    <scope>NUCLEOTIDE SEQUENCE [LARGE SCALE GENOMIC DNA]</scope>
    <source>
        <strain evidence="1 2">MAFF 302046</strain>
    </source>
</reference>
<keyword evidence="2" id="KW-1185">Reference proteome</keyword>
<protein>
    <submittedName>
        <fullName evidence="1">Uncharacterized protein</fullName>
    </submittedName>
</protein>
<organism evidence="1 2">
    <name type="scientific">Pseudomonas morbosilactucae</name>
    <dbReference type="NCBI Taxonomy" id="2938197"/>
    <lineage>
        <taxon>Bacteria</taxon>
        <taxon>Pseudomonadati</taxon>
        <taxon>Pseudomonadota</taxon>
        <taxon>Gammaproteobacteria</taxon>
        <taxon>Pseudomonadales</taxon>
        <taxon>Pseudomonadaceae</taxon>
        <taxon>Pseudomonas</taxon>
    </lineage>
</organism>
<accession>A0ABT0JNG0</accession>
<name>A0ABT0JNG0_9PSED</name>
<dbReference type="Proteomes" id="UP001155163">
    <property type="component" value="Unassembled WGS sequence"/>
</dbReference>
<proteinExistence type="predicted"/>
<sequence length="88" mass="10082">MNEVESLSVGLQQGAGLFRLGRDVEASLLMVELCARVQALLEERMELEPEWTHWLTQILGRQEAQDWLGVADYMEYELVQWLQAAFAA</sequence>
<reference evidence="1 2" key="1">
    <citation type="journal article" date="2022" name="Int. J. Syst. Evol. Microbiol.">
        <title>Pseudomonas aegrilactucae sp. nov. and Pseudomonas morbosilactucae sp. nov., pathogens causing bacterial rot of lettuce in Japan.</title>
        <authorList>
            <person name="Sawada H."/>
            <person name="Fujikawa T."/>
            <person name="Satou M."/>
        </authorList>
    </citation>
    <scope>NUCLEOTIDE SEQUENCE [LARGE SCALE GENOMIC DNA]</scope>
    <source>
        <strain evidence="1 2">MAFF 302046</strain>
    </source>
</reference>
<evidence type="ECO:0000313" key="2">
    <source>
        <dbReference type="Proteomes" id="UP001155163"/>
    </source>
</evidence>
<comment type="caution">
    <text evidence="1">The sequence shown here is derived from an EMBL/GenBank/DDBJ whole genome shotgun (WGS) entry which is preliminary data.</text>
</comment>
<dbReference type="RefSeq" id="WP_268263374.1">
    <property type="nucleotide sequence ID" value="NZ_JALQCX010000051.1"/>
</dbReference>